<accession>A0AAD2GRP3</accession>
<reference evidence="2" key="1">
    <citation type="submission" date="2023-11" db="EMBL/GenBank/DDBJ databases">
        <authorList>
            <person name="De Vega J J."/>
            <person name="De Vega J J."/>
        </authorList>
    </citation>
    <scope>NUCLEOTIDE SEQUENCE</scope>
</reference>
<dbReference type="AlphaFoldDB" id="A0AAD2GRP3"/>
<keyword evidence="1" id="KW-0732">Signal</keyword>
<keyword evidence="3" id="KW-1185">Reference proteome</keyword>
<dbReference type="EMBL" id="CAVNYO010000014">
    <property type="protein sequence ID" value="CAK5262342.1"/>
    <property type="molecule type" value="Genomic_DNA"/>
</dbReference>
<protein>
    <submittedName>
        <fullName evidence="2">Uncharacterized protein</fullName>
    </submittedName>
</protein>
<comment type="caution">
    <text evidence="2">The sequence shown here is derived from an EMBL/GenBank/DDBJ whole genome shotgun (WGS) entry which is preliminary data.</text>
</comment>
<name>A0AAD2GRP3_9AGAR</name>
<sequence length="58" mass="6344">MWHAFSRCVSAFGIWKCQVLTVPNVCIESSIHGCSPQSDTWEIKILHHSSTCPDAAAG</sequence>
<proteinExistence type="predicted"/>
<evidence type="ECO:0000256" key="1">
    <source>
        <dbReference type="SAM" id="SignalP"/>
    </source>
</evidence>
<organism evidence="2 3">
    <name type="scientific">Mycena citricolor</name>
    <dbReference type="NCBI Taxonomy" id="2018698"/>
    <lineage>
        <taxon>Eukaryota</taxon>
        <taxon>Fungi</taxon>
        <taxon>Dikarya</taxon>
        <taxon>Basidiomycota</taxon>
        <taxon>Agaricomycotina</taxon>
        <taxon>Agaricomycetes</taxon>
        <taxon>Agaricomycetidae</taxon>
        <taxon>Agaricales</taxon>
        <taxon>Marasmiineae</taxon>
        <taxon>Mycenaceae</taxon>
        <taxon>Mycena</taxon>
    </lineage>
</organism>
<feature type="signal peptide" evidence="1">
    <location>
        <begin position="1"/>
        <end position="21"/>
    </location>
</feature>
<evidence type="ECO:0000313" key="3">
    <source>
        <dbReference type="Proteomes" id="UP001295794"/>
    </source>
</evidence>
<evidence type="ECO:0000313" key="2">
    <source>
        <dbReference type="EMBL" id="CAK5262342.1"/>
    </source>
</evidence>
<gene>
    <name evidence="2" type="ORF">MYCIT1_LOCUS966</name>
</gene>
<feature type="chain" id="PRO_5042184149" evidence="1">
    <location>
        <begin position="22"/>
        <end position="58"/>
    </location>
</feature>
<dbReference type="Proteomes" id="UP001295794">
    <property type="component" value="Unassembled WGS sequence"/>
</dbReference>